<dbReference type="Proteomes" id="UP000257109">
    <property type="component" value="Unassembled WGS sequence"/>
</dbReference>
<evidence type="ECO:0000313" key="6">
    <source>
        <dbReference type="Proteomes" id="UP000257109"/>
    </source>
</evidence>
<dbReference type="SUPFAM" id="SSF50386">
    <property type="entry name" value="STI-like"/>
    <property type="match status" value="1"/>
</dbReference>
<gene>
    <name evidence="5" type="primary">PIP20-2</name>
    <name evidence="5" type="ORF">CR513_41105</name>
</gene>
<evidence type="ECO:0000256" key="2">
    <source>
        <dbReference type="ARBA" id="ARBA00022900"/>
    </source>
</evidence>
<dbReference type="Gene3D" id="2.80.10.50">
    <property type="match status" value="1"/>
</dbReference>
<keyword evidence="4" id="KW-0732">Signal</keyword>
<dbReference type="PROSITE" id="PS00283">
    <property type="entry name" value="SOYBEAN_KUNITZ"/>
    <property type="match status" value="1"/>
</dbReference>
<dbReference type="CDD" id="cd23377">
    <property type="entry name" value="beta-trefoil_STI_MP4-like"/>
    <property type="match status" value="1"/>
</dbReference>
<dbReference type="EMBL" id="QJKJ01008816">
    <property type="protein sequence ID" value="RDX78593.1"/>
    <property type="molecule type" value="Genomic_DNA"/>
</dbReference>
<keyword evidence="2" id="KW-0722">Serine protease inhibitor</keyword>
<proteinExistence type="predicted"/>
<organism evidence="5 6">
    <name type="scientific">Mucuna pruriens</name>
    <name type="common">Velvet bean</name>
    <name type="synonym">Dolichos pruriens</name>
    <dbReference type="NCBI Taxonomy" id="157652"/>
    <lineage>
        <taxon>Eukaryota</taxon>
        <taxon>Viridiplantae</taxon>
        <taxon>Streptophyta</taxon>
        <taxon>Embryophyta</taxon>
        <taxon>Tracheophyta</taxon>
        <taxon>Spermatophyta</taxon>
        <taxon>Magnoliopsida</taxon>
        <taxon>eudicotyledons</taxon>
        <taxon>Gunneridae</taxon>
        <taxon>Pentapetalae</taxon>
        <taxon>rosids</taxon>
        <taxon>fabids</taxon>
        <taxon>Fabales</taxon>
        <taxon>Fabaceae</taxon>
        <taxon>Papilionoideae</taxon>
        <taxon>50 kb inversion clade</taxon>
        <taxon>NPAAA clade</taxon>
        <taxon>indigoferoid/millettioid clade</taxon>
        <taxon>Phaseoleae</taxon>
        <taxon>Mucuna</taxon>
    </lineage>
</organism>
<dbReference type="PANTHER" id="PTHR33107">
    <property type="entry name" value="KUNITZ TRYPSIN INHIBITOR 2"/>
    <property type="match status" value="1"/>
</dbReference>
<keyword evidence="3" id="KW-1015">Disulfide bond</keyword>
<comment type="caution">
    <text evidence="5">The sequence shown here is derived from an EMBL/GenBank/DDBJ whole genome shotgun (WGS) entry which is preliminary data.</text>
</comment>
<reference evidence="5" key="1">
    <citation type="submission" date="2018-05" db="EMBL/GenBank/DDBJ databases">
        <title>Draft genome of Mucuna pruriens seed.</title>
        <authorList>
            <person name="Nnadi N.E."/>
            <person name="Vos R."/>
            <person name="Hasami M.H."/>
            <person name="Devisetty U.K."/>
            <person name="Aguiy J.C."/>
        </authorList>
    </citation>
    <scope>NUCLEOTIDE SEQUENCE [LARGE SCALE GENOMIC DNA]</scope>
    <source>
        <strain evidence="5">JCA_2017</strain>
    </source>
</reference>
<feature type="chain" id="PRO_5016877698" evidence="4">
    <location>
        <begin position="26"/>
        <end position="181"/>
    </location>
</feature>
<dbReference type="SMART" id="SM00452">
    <property type="entry name" value="STI"/>
    <property type="match status" value="1"/>
</dbReference>
<protein>
    <submittedName>
        <fullName evidence="5">Kunitz-type trypsin inhibitor-like 2 protein</fullName>
    </submittedName>
</protein>
<evidence type="ECO:0000256" key="1">
    <source>
        <dbReference type="ARBA" id="ARBA00022690"/>
    </source>
</evidence>
<dbReference type="OrthoDB" id="1751999at2759"/>
<evidence type="ECO:0000256" key="3">
    <source>
        <dbReference type="ARBA" id="ARBA00023157"/>
    </source>
</evidence>
<keyword evidence="1" id="KW-0646">Protease inhibitor</keyword>
<dbReference type="InterPro" id="IPR002160">
    <property type="entry name" value="Prot_inh_Kunz-lg"/>
</dbReference>
<dbReference type="GO" id="GO:0004867">
    <property type="term" value="F:serine-type endopeptidase inhibitor activity"/>
    <property type="evidence" value="ECO:0007669"/>
    <property type="project" value="UniProtKB-KW"/>
</dbReference>
<dbReference type="InterPro" id="IPR011065">
    <property type="entry name" value="Kunitz_inhibitor_STI-like_sf"/>
</dbReference>
<keyword evidence="6" id="KW-1185">Reference proteome</keyword>
<dbReference type="PRINTS" id="PR00291">
    <property type="entry name" value="KUNITZINHBTR"/>
</dbReference>
<feature type="non-terminal residue" evidence="5">
    <location>
        <position position="1"/>
    </location>
</feature>
<name>A0A371FKD6_MUCPR</name>
<dbReference type="Pfam" id="PF00197">
    <property type="entry name" value="Kunitz_legume"/>
    <property type="match status" value="1"/>
</dbReference>
<accession>A0A371FKD6</accession>
<evidence type="ECO:0000256" key="4">
    <source>
        <dbReference type="SAM" id="SignalP"/>
    </source>
</evidence>
<dbReference type="PANTHER" id="PTHR33107:SF21">
    <property type="entry name" value="KUNITZ FAMILY TRYPSIN AND PROTEASE INHIBITOR PROTEIN"/>
    <property type="match status" value="1"/>
</dbReference>
<sequence length="181" mass="19410">MKPALFFTLLFLFLAFTTNLPLALSQGVEQVLDTNGNPIFPAGRYFILPAIFGAAGGGVRLGETDNSTCPVTVLQDYSEVVRGDAVKFTIPGISPGIIFTGTQLDIAFEENPECATSTKWVVVVDDFPGEWVGIGGAGNHPGKQIITGRYDDEKGRRLILTNGDPYQVVFVDADATGRSTH</sequence>
<dbReference type="AlphaFoldDB" id="A0A371FKD6"/>
<evidence type="ECO:0000313" key="5">
    <source>
        <dbReference type="EMBL" id="RDX78593.1"/>
    </source>
</evidence>
<feature type="signal peptide" evidence="4">
    <location>
        <begin position="1"/>
        <end position="25"/>
    </location>
</feature>